<evidence type="ECO:0000259" key="8">
    <source>
        <dbReference type="Pfam" id="PF20684"/>
    </source>
</evidence>
<feature type="transmembrane region" description="Helical" evidence="7">
    <location>
        <begin position="117"/>
        <end position="139"/>
    </location>
</feature>
<keyword evidence="10" id="KW-1185">Reference proteome</keyword>
<dbReference type="GO" id="GO:0016020">
    <property type="term" value="C:membrane"/>
    <property type="evidence" value="ECO:0007669"/>
    <property type="project" value="UniProtKB-SubCell"/>
</dbReference>
<evidence type="ECO:0000256" key="3">
    <source>
        <dbReference type="ARBA" id="ARBA00022989"/>
    </source>
</evidence>
<dbReference type="OrthoDB" id="2988756at2759"/>
<dbReference type="InterPro" id="IPR052337">
    <property type="entry name" value="SAT4-like"/>
</dbReference>
<dbReference type="RefSeq" id="XP_006695053.1">
    <property type="nucleotide sequence ID" value="XM_006694990.1"/>
</dbReference>
<comment type="similarity">
    <text evidence="5">Belongs to the SAT4 family.</text>
</comment>
<keyword evidence="2 7" id="KW-0812">Transmembrane</keyword>
<feature type="transmembrane region" description="Helical" evidence="7">
    <location>
        <begin position="200"/>
        <end position="224"/>
    </location>
</feature>
<organism evidence="10">
    <name type="scientific">Chaetomium thermophilum (strain DSM 1495 / CBS 144.50 / IMI 039719)</name>
    <name type="common">Thermochaetoides thermophila</name>
    <dbReference type="NCBI Taxonomy" id="759272"/>
    <lineage>
        <taxon>Eukaryota</taxon>
        <taxon>Fungi</taxon>
        <taxon>Dikarya</taxon>
        <taxon>Ascomycota</taxon>
        <taxon>Pezizomycotina</taxon>
        <taxon>Sordariomycetes</taxon>
        <taxon>Sordariomycetidae</taxon>
        <taxon>Sordariales</taxon>
        <taxon>Chaetomiaceae</taxon>
        <taxon>Thermochaetoides</taxon>
    </lineage>
</organism>
<keyword evidence="3 7" id="KW-1133">Transmembrane helix</keyword>
<dbReference type="GeneID" id="18258713"/>
<evidence type="ECO:0000256" key="5">
    <source>
        <dbReference type="ARBA" id="ARBA00038359"/>
    </source>
</evidence>
<proteinExistence type="inferred from homology"/>
<feature type="compositionally biased region" description="Polar residues" evidence="6">
    <location>
        <begin position="336"/>
        <end position="349"/>
    </location>
</feature>
<evidence type="ECO:0000313" key="9">
    <source>
        <dbReference type="EMBL" id="EGS20168.1"/>
    </source>
</evidence>
<evidence type="ECO:0000256" key="4">
    <source>
        <dbReference type="ARBA" id="ARBA00023136"/>
    </source>
</evidence>
<feature type="transmembrane region" description="Helical" evidence="7">
    <location>
        <begin position="151"/>
        <end position="173"/>
    </location>
</feature>
<gene>
    <name evidence="9" type="ORF">CTHT_0046750</name>
</gene>
<accession>G0S9Q7</accession>
<name>G0S9Q7_CHATD</name>
<protein>
    <submittedName>
        <fullName evidence="9">Triacylglycerol lipase-like protein</fullName>
    </submittedName>
</protein>
<evidence type="ECO:0000313" key="10">
    <source>
        <dbReference type="Proteomes" id="UP000008066"/>
    </source>
</evidence>
<dbReference type="eggNOG" id="ENOG502SHM6">
    <property type="taxonomic scope" value="Eukaryota"/>
</dbReference>
<reference evidence="9 10" key="1">
    <citation type="journal article" date="2011" name="Cell">
        <title>Insight into structure and assembly of the nuclear pore complex by utilizing the genome of a eukaryotic thermophile.</title>
        <authorList>
            <person name="Amlacher S."/>
            <person name="Sarges P."/>
            <person name="Flemming D."/>
            <person name="van Noort V."/>
            <person name="Kunze R."/>
            <person name="Devos D.P."/>
            <person name="Arumugam M."/>
            <person name="Bork P."/>
            <person name="Hurt E."/>
        </authorList>
    </citation>
    <scope>NUCLEOTIDE SEQUENCE [LARGE SCALE GENOMIC DNA]</scope>
    <source>
        <strain evidence="10">DSM 1495 / CBS 144.50 / IMI 039719</strain>
    </source>
</reference>
<evidence type="ECO:0000256" key="1">
    <source>
        <dbReference type="ARBA" id="ARBA00004141"/>
    </source>
</evidence>
<comment type="subcellular location">
    <subcellularLocation>
        <location evidence="1">Membrane</location>
        <topology evidence="1">Multi-pass membrane protein</topology>
    </subcellularLocation>
</comment>
<keyword evidence="4 7" id="KW-0472">Membrane</keyword>
<dbReference type="EMBL" id="GL988043">
    <property type="protein sequence ID" value="EGS20168.1"/>
    <property type="molecule type" value="Genomic_DNA"/>
</dbReference>
<dbReference type="InterPro" id="IPR049326">
    <property type="entry name" value="Rhodopsin_dom_fungi"/>
</dbReference>
<feature type="region of interest" description="Disordered" evidence="6">
    <location>
        <begin position="396"/>
        <end position="415"/>
    </location>
</feature>
<sequence length="415" mass="45714">MSDQQAALDAAAAAKAAADAARQLTITQWTLYSFGILVTILRTYARFKAVGFNNFEGDDYFVWVAAILYSVQNALGHEVGHSAHGLANNAMTPEQRATLSPSDPEYEMRVIGSKIQVAGWTCYVTLMMALKVAMCYFFLRLTKGLGRNYRIRVYSAFALVIGGWLAAVLSVLIGCRPFHNYWQIYPDPGMNCYPAVSRPIVWTSYVTTVLGDIYLILIPIPLLWRSRLRLIEKIASTLVLGAGIFVVACCTIKTVFVITDDKNGAQLAGEWGTREAFTAVITTNLPMVFPLIKQWLRPLIGSSNKSSKQYKTPEGFQTIGGGGGSGSHTRGRMTKTNRSNNPLTNVTFTESEERIVNDMKLQNIKVAATATAAPAENGKDVNHGFHGIMVKTEYHVSEDRSSHNEQDPKQPGDAW</sequence>
<feature type="region of interest" description="Disordered" evidence="6">
    <location>
        <begin position="304"/>
        <end position="349"/>
    </location>
</feature>
<evidence type="ECO:0000256" key="7">
    <source>
        <dbReference type="SAM" id="Phobius"/>
    </source>
</evidence>
<dbReference type="OMA" id="WGVREAF"/>
<evidence type="ECO:0000256" key="2">
    <source>
        <dbReference type="ARBA" id="ARBA00022692"/>
    </source>
</evidence>
<dbReference type="Proteomes" id="UP000008066">
    <property type="component" value="Unassembled WGS sequence"/>
</dbReference>
<feature type="transmembrane region" description="Helical" evidence="7">
    <location>
        <begin position="236"/>
        <end position="256"/>
    </location>
</feature>
<dbReference type="AlphaFoldDB" id="G0S9Q7"/>
<dbReference type="STRING" id="759272.G0S9Q7"/>
<evidence type="ECO:0000256" key="6">
    <source>
        <dbReference type="SAM" id="MobiDB-lite"/>
    </source>
</evidence>
<dbReference type="Pfam" id="PF20684">
    <property type="entry name" value="Fung_rhodopsin"/>
    <property type="match status" value="1"/>
</dbReference>
<feature type="domain" description="Rhodopsin" evidence="8">
    <location>
        <begin position="41"/>
        <end position="293"/>
    </location>
</feature>
<dbReference type="PANTHER" id="PTHR33048:SF105">
    <property type="match status" value="1"/>
</dbReference>
<dbReference type="HOGENOM" id="CLU_019101_0_1_1"/>
<dbReference type="PANTHER" id="PTHR33048">
    <property type="entry name" value="PTH11-LIKE INTEGRAL MEMBRANE PROTEIN (AFU_ORTHOLOGUE AFUA_5G11245)"/>
    <property type="match status" value="1"/>
</dbReference>
<dbReference type="KEGG" id="cthr:CTHT_0046750"/>